<comment type="caution">
    <text evidence="1">The sequence shown here is derived from an EMBL/GenBank/DDBJ whole genome shotgun (WGS) entry which is preliminary data.</text>
</comment>
<reference evidence="1" key="2">
    <citation type="submission" date="2023-05" db="EMBL/GenBank/DDBJ databases">
        <authorList>
            <person name="Fouks B."/>
        </authorList>
    </citation>
    <scope>NUCLEOTIDE SEQUENCE</scope>
    <source>
        <strain evidence="1">Stay&amp;Tobe</strain>
        <tissue evidence="1">Testes</tissue>
    </source>
</reference>
<keyword evidence="2" id="KW-1185">Reference proteome</keyword>
<organism evidence="1 2">
    <name type="scientific">Diploptera punctata</name>
    <name type="common">Pacific beetle cockroach</name>
    <dbReference type="NCBI Taxonomy" id="6984"/>
    <lineage>
        <taxon>Eukaryota</taxon>
        <taxon>Metazoa</taxon>
        <taxon>Ecdysozoa</taxon>
        <taxon>Arthropoda</taxon>
        <taxon>Hexapoda</taxon>
        <taxon>Insecta</taxon>
        <taxon>Pterygota</taxon>
        <taxon>Neoptera</taxon>
        <taxon>Polyneoptera</taxon>
        <taxon>Dictyoptera</taxon>
        <taxon>Blattodea</taxon>
        <taxon>Blaberoidea</taxon>
        <taxon>Blaberidae</taxon>
        <taxon>Diplopterinae</taxon>
        <taxon>Diploptera</taxon>
    </lineage>
</organism>
<dbReference type="Proteomes" id="UP001233999">
    <property type="component" value="Unassembled WGS sequence"/>
</dbReference>
<reference evidence="1" key="1">
    <citation type="journal article" date="2023" name="IScience">
        <title>Live-bearing cockroach genome reveals convergent evolutionary mechanisms linked to viviparity in insects and beyond.</title>
        <authorList>
            <person name="Fouks B."/>
            <person name="Harrison M.C."/>
            <person name="Mikhailova A.A."/>
            <person name="Marchal E."/>
            <person name="English S."/>
            <person name="Carruthers M."/>
            <person name="Jennings E.C."/>
            <person name="Chiamaka E.L."/>
            <person name="Frigard R.A."/>
            <person name="Pippel M."/>
            <person name="Attardo G.M."/>
            <person name="Benoit J.B."/>
            <person name="Bornberg-Bauer E."/>
            <person name="Tobe S.S."/>
        </authorList>
    </citation>
    <scope>NUCLEOTIDE SEQUENCE</scope>
    <source>
        <strain evidence="1">Stay&amp;Tobe</strain>
    </source>
</reference>
<dbReference type="EMBL" id="JASPKZ010001200">
    <property type="protein sequence ID" value="KAJ9598637.1"/>
    <property type="molecule type" value="Genomic_DNA"/>
</dbReference>
<evidence type="ECO:0000313" key="1">
    <source>
        <dbReference type="EMBL" id="KAJ9598637.1"/>
    </source>
</evidence>
<feature type="non-terminal residue" evidence="1">
    <location>
        <position position="53"/>
    </location>
</feature>
<evidence type="ECO:0000313" key="2">
    <source>
        <dbReference type="Proteomes" id="UP001233999"/>
    </source>
</evidence>
<proteinExistence type="predicted"/>
<feature type="non-terminal residue" evidence="1">
    <location>
        <position position="1"/>
    </location>
</feature>
<protein>
    <submittedName>
        <fullName evidence="1">Uncharacterized protein</fullName>
    </submittedName>
</protein>
<sequence length="53" mass="5985">VNKAAFPERKISAEINVLANNGHLNISFIETVGIHDKDSKYTFTNSFNIVRLH</sequence>
<accession>A0AAD8AI60</accession>
<dbReference type="AlphaFoldDB" id="A0AAD8AI60"/>
<gene>
    <name evidence="1" type="ORF">L9F63_010652</name>
</gene>
<name>A0AAD8AI60_DIPPU</name>